<name>A0ABS3CH18_9BACT</name>
<evidence type="ECO:0000259" key="2">
    <source>
        <dbReference type="Pfam" id="PF04892"/>
    </source>
</evidence>
<gene>
    <name evidence="3" type="ORF">J0A69_08410</name>
</gene>
<evidence type="ECO:0000313" key="4">
    <source>
        <dbReference type="Proteomes" id="UP000664480"/>
    </source>
</evidence>
<dbReference type="NCBIfam" id="NF037970">
    <property type="entry name" value="vanZ_1"/>
    <property type="match status" value="1"/>
</dbReference>
<organism evidence="3 4">
    <name type="scientific">Algoriphagus pacificus</name>
    <dbReference type="NCBI Taxonomy" id="2811234"/>
    <lineage>
        <taxon>Bacteria</taxon>
        <taxon>Pseudomonadati</taxon>
        <taxon>Bacteroidota</taxon>
        <taxon>Cytophagia</taxon>
        <taxon>Cytophagales</taxon>
        <taxon>Cyclobacteriaceae</taxon>
        <taxon>Algoriphagus</taxon>
    </lineage>
</organism>
<feature type="transmembrane region" description="Helical" evidence="1">
    <location>
        <begin position="37"/>
        <end position="54"/>
    </location>
</feature>
<dbReference type="PANTHER" id="PTHR28008:SF1">
    <property type="entry name" value="DOMAIN PROTEIN, PUTATIVE (AFU_ORTHOLOGUE AFUA_3G10980)-RELATED"/>
    <property type="match status" value="1"/>
</dbReference>
<keyword evidence="1" id="KW-0472">Membrane</keyword>
<feature type="transmembrane region" description="Helical" evidence="1">
    <location>
        <begin position="66"/>
        <end position="86"/>
    </location>
</feature>
<dbReference type="PANTHER" id="PTHR28008">
    <property type="entry name" value="DOMAIN PROTEIN, PUTATIVE (AFU_ORTHOLOGUE AFUA_3G10980)-RELATED"/>
    <property type="match status" value="1"/>
</dbReference>
<protein>
    <submittedName>
        <fullName evidence="3">VanZ family protein</fullName>
    </submittedName>
</protein>
<dbReference type="RefSeq" id="WP_206586118.1">
    <property type="nucleotide sequence ID" value="NZ_JAFKCU010000002.1"/>
</dbReference>
<dbReference type="InterPro" id="IPR006976">
    <property type="entry name" value="VanZ-like"/>
</dbReference>
<dbReference type="Proteomes" id="UP000664480">
    <property type="component" value="Unassembled WGS sequence"/>
</dbReference>
<evidence type="ECO:0000313" key="3">
    <source>
        <dbReference type="EMBL" id="MBN7815446.1"/>
    </source>
</evidence>
<proteinExistence type="predicted"/>
<evidence type="ECO:0000256" key="1">
    <source>
        <dbReference type="SAM" id="Phobius"/>
    </source>
</evidence>
<dbReference type="Pfam" id="PF04892">
    <property type="entry name" value="VanZ"/>
    <property type="match status" value="1"/>
</dbReference>
<keyword evidence="4" id="KW-1185">Reference proteome</keyword>
<feature type="domain" description="VanZ-like" evidence="2">
    <location>
        <begin position="33"/>
        <end position="113"/>
    </location>
</feature>
<dbReference type="EMBL" id="JAFKCU010000002">
    <property type="protein sequence ID" value="MBN7815446.1"/>
    <property type="molecule type" value="Genomic_DNA"/>
</dbReference>
<comment type="caution">
    <text evidence="3">The sequence shown here is derived from an EMBL/GenBank/DDBJ whole genome shotgun (WGS) entry which is preliminary data.</text>
</comment>
<accession>A0ABS3CH18</accession>
<sequence>MRLYLSLAWLIVISVAMLTPGDKFPEVDAFDFQDKLIHFICFSILSFLWCGVGIKANQKGILSKRLLLNFLVFGVLAGIVLESLQQFVPFRTYDYMDMIVNEIGGIAGFFTYFKLSKVKNNLE</sequence>
<reference evidence="3 4" key="1">
    <citation type="submission" date="2021-03" db="EMBL/GenBank/DDBJ databases">
        <title>novel species isolated from a fishpond in China.</title>
        <authorList>
            <person name="Lu H."/>
            <person name="Cai Z."/>
        </authorList>
    </citation>
    <scope>NUCLEOTIDE SEQUENCE [LARGE SCALE GENOMIC DNA]</scope>
    <source>
        <strain evidence="3 4">YJ13C</strain>
    </source>
</reference>
<feature type="transmembrane region" description="Helical" evidence="1">
    <location>
        <begin position="98"/>
        <end position="115"/>
    </location>
</feature>
<keyword evidence="1" id="KW-0812">Transmembrane</keyword>
<keyword evidence="1" id="KW-1133">Transmembrane helix</keyword>